<dbReference type="OrthoDB" id="981344at2"/>
<comment type="caution">
    <text evidence="2">The sequence shown here is derived from an EMBL/GenBank/DDBJ whole genome shotgun (WGS) entry which is preliminary data.</text>
</comment>
<keyword evidence="1" id="KW-0732">Signal</keyword>
<name>A0A399S3G9_9BACT</name>
<evidence type="ECO:0000313" key="2">
    <source>
        <dbReference type="EMBL" id="RIJ37063.1"/>
    </source>
</evidence>
<dbReference type="RefSeq" id="WP_119432999.1">
    <property type="nucleotide sequence ID" value="NZ_QWGE01000004.1"/>
</dbReference>
<dbReference type="EMBL" id="QWGE01000004">
    <property type="protein sequence ID" value="RIJ37063.1"/>
    <property type="molecule type" value="Genomic_DNA"/>
</dbReference>
<organism evidence="2 3">
    <name type="scientific">Pontibacter oryzae</name>
    <dbReference type="NCBI Taxonomy" id="2304593"/>
    <lineage>
        <taxon>Bacteria</taxon>
        <taxon>Pseudomonadati</taxon>
        <taxon>Bacteroidota</taxon>
        <taxon>Cytophagia</taxon>
        <taxon>Cytophagales</taxon>
        <taxon>Hymenobacteraceae</taxon>
        <taxon>Pontibacter</taxon>
    </lineage>
</organism>
<feature type="chain" id="PRO_5017219865" description="Lipoprotein" evidence="1">
    <location>
        <begin position="22"/>
        <end position="188"/>
    </location>
</feature>
<protein>
    <recommendedName>
        <fullName evidence="4">Lipoprotein</fullName>
    </recommendedName>
</protein>
<gene>
    <name evidence="2" type="ORF">D1627_14745</name>
</gene>
<dbReference type="Proteomes" id="UP000266005">
    <property type="component" value="Unassembled WGS sequence"/>
</dbReference>
<evidence type="ECO:0000256" key="1">
    <source>
        <dbReference type="SAM" id="SignalP"/>
    </source>
</evidence>
<dbReference type="PROSITE" id="PS51257">
    <property type="entry name" value="PROKAR_LIPOPROTEIN"/>
    <property type="match status" value="1"/>
</dbReference>
<dbReference type="AlphaFoldDB" id="A0A399S3G9"/>
<sequence>MKKRSLKYILLFMTTLLSSCAASNYISQIKQADLPHLGLQYNIQEVEIIDSRHNQKTEDIKLPVVSKPNTLITHVPALTVSHKELLEKVIRENSTASGESVKVIIDVSESYKEFTSTWSSEKEKSFAQLKVNLINKETGELIKECNSSGELSVQSVDATNARMEELYVLTLKNVLYNCLSSMSIQEKK</sequence>
<reference evidence="3" key="1">
    <citation type="submission" date="2018-08" db="EMBL/GenBank/DDBJ databases">
        <title>Mucilaginibacter sp. MYSH2.</title>
        <authorList>
            <person name="Seo T."/>
        </authorList>
    </citation>
    <scope>NUCLEOTIDE SEQUENCE [LARGE SCALE GENOMIC DNA]</scope>
    <source>
        <strain evidence="3">KIRAN</strain>
    </source>
</reference>
<proteinExistence type="predicted"/>
<evidence type="ECO:0000313" key="3">
    <source>
        <dbReference type="Proteomes" id="UP000266005"/>
    </source>
</evidence>
<evidence type="ECO:0008006" key="4">
    <source>
        <dbReference type="Google" id="ProtNLM"/>
    </source>
</evidence>
<keyword evidence="3" id="KW-1185">Reference proteome</keyword>
<accession>A0A399S3G9</accession>
<feature type="signal peptide" evidence="1">
    <location>
        <begin position="1"/>
        <end position="21"/>
    </location>
</feature>